<gene>
    <name evidence="2" type="primary">20349130</name>
    <name evidence="1" type="ORF">GGTG_08672</name>
</gene>
<reference evidence="2" key="4">
    <citation type="journal article" date="2015" name="G3 (Bethesda)">
        <title>Genome sequences of three phytopathogenic species of the Magnaporthaceae family of fungi.</title>
        <authorList>
            <person name="Okagaki L.H."/>
            <person name="Nunes C.C."/>
            <person name="Sailsbery J."/>
            <person name="Clay B."/>
            <person name="Brown D."/>
            <person name="John T."/>
            <person name="Oh Y."/>
            <person name="Young N."/>
            <person name="Fitzgerald M."/>
            <person name="Haas B.J."/>
            <person name="Zeng Q."/>
            <person name="Young S."/>
            <person name="Adiconis X."/>
            <person name="Fan L."/>
            <person name="Levin J.Z."/>
            <person name="Mitchell T.K."/>
            <person name="Okubara P.A."/>
            <person name="Farman M.L."/>
            <person name="Kohn L.M."/>
            <person name="Birren B."/>
            <person name="Ma L.-J."/>
            <person name="Dean R.A."/>
        </authorList>
    </citation>
    <scope>NUCLEOTIDE SEQUENCE</scope>
    <source>
        <strain evidence="2">R3-111a-1</strain>
    </source>
</reference>
<evidence type="ECO:0000313" key="2">
    <source>
        <dbReference type="EnsemblFungi" id="EJT74834"/>
    </source>
</evidence>
<reference evidence="2" key="5">
    <citation type="submission" date="2018-04" db="UniProtKB">
        <authorList>
            <consortium name="EnsemblFungi"/>
        </authorList>
    </citation>
    <scope>IDENTIFICATION</scope>
    <source>
        <strain evidence="2">R3-111a-1</strain>
    </source>
</reference>
<reference evidence="1" key="3">
    <citation type="submission" date="2010-09" db="EMBL/GenBank/DDBJ databases">
        <title>Annotation of Gaeumannomyces graminis var. tritici R3-111a-1.</title>
        <authorList>
            <consortium name="The Broad Institute Genome Sequencing Platform"/>
            <person name="Ma L.-J."/>
            <person name="Dead R."/>
            <person name="Young S.K."/>
            <person name="Zeng Q."/>
            <person name="Gargeya S."/>
            <person name="Fitzgerald M."/>
            <person name="Haas B."/>
            <person name="Abouelleil A."/>
            <person name="Alvarado L."/>
            <person name="Arachchi H.M."/>
            <person name="Berlin A."/>
            <person name="Brown A."/>
            <person name="Chapman S.B."/>
            <person name="Chen Z."/>
            <person name="Dunbar C."/>
            <person name="Freedman E."/>
            <person name="Gearin G."/>
            <person name="Gellesch M."/>
            <person name="Goldberg J."/>
            <person name="Griggs A."/>
            <person name="Gujja S."/>
            <person name="Heiman D."/>
            <person name="Howarth C."/>
            <person name="Larson L."/>
            <person name="Lui A."/>
            <person name="MacDonald P.J.P."/>
            <person name="Mehta T."/>
            <person name="Montmayeur A."/>
            <person name="Murphy C."/>
            <person name="Neiman D."/>
            <person name="Pearson M."/>
            <person name="Priest M."/>
            <person name="Roberts A."/>
            <person name="Saif S."/>
            <person name="Shea T."/>
            <person name="Shenoy N."/>
            <person name="Sisk P."/>
            <person name="Stolte C."/>
            <person name="Sykes S."/>
            <person name="Yandava C."/>
            <person name="Wortman J."/>
            <person name="Nusbaum C."/>
            <person name="Birren B."/>
        </authorList>
    </citation>
    <scope>NUCLEOTIDE SEQUENCE</scope>
    <source>
        <strain evidence="1">R3-111a-1</strain>
    </source>
</reference>
<dbReference type="AlphaFoldDB" id="J3P583"/>
<organism evidence="1">
    <name type="scientific">Gaeumannomyces tritici (strain R3-111a-1)</name>
    <name type="common">Wheat and barley take-all root rot fungus</name>
    <name type="synonym">Gaeumannomyces graminis var. tritici</name>
    <dbReference type="NCBI Taxonomy" id="644352"/>
    <lineage>
        <taxon>Eukaryota</taxon>
        <taxon>Fungi</taxon>
        <taxon>Dikarya</taxon>
        <taxon>Ascomycota</taxon>
        <taxon>Pezizomycotina</taxon>
        <taxon>Sordariomycetes</taxon>
        <taxon>Sordariomycetidae</taxon>
        <taxon>Magnaporthales</taxon>
        <taxon>Magnaporthaceae</taxon>
        <taxon>Gaeumannomyces</taxon>
    </lineage>
</organism>
<sequence length="80" mass="8523">MAAPVLPSGLLDIAGLIKAVCENKTDGAVVMALRARVHFLARMQEHAAGEPQALKRVSEEMLLGRVGGFELSIPAREQEG</sequence>
<evidence type="ECO:0000313" key="1">
    <source>
        <dbReference type="EMBL" id="EJT74834.1"/>
    </source>
</evidence>
<name>J3P583_GAET3</name>
<dbReference type="EnsemblFungi" id="EJT74834">
    <property type="protein sequence ID" value="EJT74834"/>
    <property type="gene ID" value="GGTG_08672"/>
</dbReference>
<dbReference type="HOGENOM" id="CLU_2589894_0_0_1"/>
<accession>J3P583</accession>
<reference evidence="1" key="2">
    <citation type="submission" date="2010-07" db="EMBL/GenBank/DDBJ databases">
        <authorList>
            <consortium name="The Broad Institute Genome Sequencing Platform"/>
            <consortium name="Broad Institute Genome Sequencing Center for Infectious Disease"/>
            <person name="Ma L.-J."/>
            <person name="Dead R."/>
            <person name="Young S."/>
            <person name="Zeng Q."/>
            <person name="Koehrsen M."/>
            <person name="Alvarado L."/>
            <person name="Berlin A."/>
            <person name="Chapman S.B."/>
            <person name="Chen Z."/>
            <person name="Freedman E."/>
            <person name="Gellesch M."/>
            <person name="Goldberg J."/>
            <person name="Griggs A."/>
            <person name="Gujja S."/>
            <person name="Heilman E.R."/>
            <person name="Heiman D."/>
            <person name="Hepburn T."/>
            <person name="Howarth C."/>
            <person name="Jen D."/>
            <person name="Larson L."/>
            <person name="Mehta T."/>
            <person name="Neiman D."/>
            <person name="Pearson M."/>
            <person name="Roberts A."/>
            <person name="Saif S."/>
            <person name="Shea T."/>
            <person name="Shenoy N."/>
            <person name="Sisk P."/>
            <person name="Stolte C."/>
            <person name="Sykes S."/>
            <person name="Walk T."/>
            <person name="White J."/>
            <person name="Yandava C."/>
            <person name="Haas B."/>
            <person name="Nusbaum C."/>
            <person name="Birren B."/>
        </authorList>
    </citation>
    <scope>NUCLEOTIDE SEQUENCE</scope>
    <source>
        <strain evidence="1">R3-111a-1</strain>
    </source>
</reference>
<dbReference type="RefSeq" id="XP_009224778.1">
    <property type="nucleotide sequence ID" value="XM_009226514.1"/>
</dbReference>
<evidence type="ECO:0000313" key="3">
    <source>
        <dbReference type="Proteomes" id="UP000006039"/>
    </source>
</evidence>
<keyword evidence="3" id="KW-1185">Reference proteome</keyword>
<protein>
    <submittedName>
        <fullName evidence="1 2">Uncharacterized protein</fullName>
    </submittedName>
</protein>
<dbReference type="VEuPathDB" id="FungiDB:GGTG_08672"/>
<proteinExistence type="predicted"/>
<reference evidence="3" key="1">
    <citation type="submission" date="2010-07" db="EMBL/GenBank/DDBJ databases">
        <title>The genome sequence of Gaeumannomyces graminis var. tritici strain R3-111a-1.</title>
        <authorList>
            <consortium name="The Broad Institute Genome Sequencing Platform"/>
            <person name="Ma L.-J."/>
            <person name="Dead R."/>
            <person name="Young S."/>
            <person name="Zeng Q."/>
            <person name="Koehrsen M."/>
            <person name="Alvarado L."/>
            <person name="Berlin A."/>
            <person name="Chapman S.B."/>
            <person name="Chen Z."/>
            <person name="Freedman E."/>
            <person name="Gellesch M."/>
            <person name="Goldberg J."/>
            <person name="Griggs A."/>
            <person name="Gujja S."/>
            <person name="Heilman E.R."/>
            <person name="Heiman D."/>
            <person name="Hepburn T."/>
            <person name="Howarth C."/>
            <person name="Jen D."/>
            <person name="Larson L."/>
            <person name="Mehta T."/>
            <person name="Neiman D."/>
            <person name="Pearson M."/>
            <person name="Roberts A."/>
            <person name="Saif S."/>
            <person name="Shea T."/>
            <person name="Shenoy N."/>
            <person name="Sisk P."/>
            <person name="Stolte C."/>
            <person name="Sykes S."/>
            <person name="Walk T."/>
            <person name="White J."/>
            <person name="Yandava C."/>
            <person name="Haas B."/>
            <person name="Nusbaum C."/>
            <person name="Birren B."/>
        </authorList>
    </citation>
    <scope>NUCLEOTIDE SEQUENCE [LARGE SCALE GENOMIC DNA]</scope>
    <source>
        <strain evidence="3">R3-111a-1</strain>
    </source>
</reference>
<dbReference type="Proteomes" id="UP000006039">
    <property type="component" value="Unassembled WGS sequence"/>
</dbReference>
<dbReference type="GeneID" id="20349130"/>
<dbReference type="EMBL" id="GL385398">
    <property type="protein sequence ID" value="EJT74834.1"/>
    <property type="molecule type" value="Genomic_DNA"/>
</dbReference>